<organism evidence="2 3">
    <name type="scientific">Arthrobacter glacialis</name>
    <dbReference type="NCBI Taxonomy" id="1664"/>
    <lineage>
        <taxon>Bacteria</taxon>
        <taxon>Bacillati</taxon>
        <taxon>Actinomycetota</taxon>
        <taxon>Actinomycetes</taxon>
        <taxon>Micrococcales</taxon>
        <taxon>Micrococcaceae</taxon>
        <taxon>Arthrobacter</taxon>
    </lineage>
</organism>
<protein>
    <recommendedName>
        <fullName evidence="4">PrgI family protein</fullName>
    </recommendedName>
</protein>
<evidence type="ECO:0008006" key="4">
    <source>
        <dbReference type="Google" id="ProtNLM"/>
    </source>
</evidence>
<evidence type="ECO:0000256" key="1">
    <source>
        <dbReference type="SAM" id="Phobius"/>
    </source>
</evidence>
<gene>
    <name evidence="2" type="ORF">CVS27_17000</name>
</gene>
<proteinExistence type="predicted"/>
<keyword evidence="1" id="KW-0472">Membrane</keyword>
<dbReference type="InterPro" id="IPR049978">
    <property type="entry name" value="SCO6880-like"/>
</dbReference>
<dbReference type="NCBIfam" id="NF042935">
    <property type="entry name" value="SCO6880_fam"/>
    <property type="match status" value="2"/>
</dbReference>
<name>A0A2S3ZSK5_ARTGL</name>
<evidence type="ECO:0000313" key="3">
    <source>
        <dbReference type="Proteomes" id="UP000237061"/>
    </source>
</evidence>
<accession>A0A2S3ZSK5</accession>
<feature type="transmembrane region" description="Helical" evidence="1">
    <location>
        <begin position="50"/>
        <end position="74"/>
    </location>
</feature>
<keyword evidence="3" id="KW-1185">Reference proteome</keyword>
<reference evidence="2 3" key="1">
    <citation type="submission" date="2018-01" db="EMBL/GenBank/DDBJ databases">
        <title>Arthrobacter sp. nov., from glaciers in China.</title>
        <authorList>
            <person name="Liu Q."/>
            <person name="Xin Y.-H."/>
        </authorList>
    </citation>
    <scope>NUCLEOTIDE SEQUENCE [LARGE SCALE GENOMIC DNA]</scope>
    <source>
        <strain evidence="2 3">HLT2-12-2</strain>
    </source>
</reference>
<dbReference type="AlphaFoldDB" id="A0A2S3ZSK5"/>
<dbReference type="RefSeq" id="WP_103467042.1">
    <property type="nucleotide sequence ID" value="NZ_PPXC01000016.1"/>
</dbReference>
<feature type="transmembrane region" description="Helical" evidence="1">
    <location>
        <begin position="21"/>
        <end position="44"/>
    </location>
</feature>
<dbReference type="Proteomes" id="UP000237061">
    <property type="component" value="Unassembled WGS sequence"/>
</dbReference>
<evidence type="ECO:0000313" key="2">
    <source>
        <dbReference type="EMBL" id="POH72190.1"/>
    </source>
</evidence>
<keyword evidence="1" id="KW-1133">Transmembrane helix</keyword>
<comment type="caution">
    <text evidence="2">The sequence shown here is derived from an EMBL/GenBank/DDBJ whole genome shotgun (WGS) entry which is preliminary data.</text>
</comment>
<sequence length="531" mass="57173">MSTNNPNSRPMFGNLQTVRHAQLLGIPVSAMAVAGAGALGFFILAMFGQILFGFLAMAVALASASVLVLVRLAGRTAPEREMIRRSNRTRRRRAQTLALAGPVSAVGSTRPQGLLGEAVLIDHTTATGIPFTMIFYPSTSIGAVVIETTCPDKSLLDQSDINSLVANWALVLGTSSSLFEPELITVTTEAGYDSGTRIRSQVQAQRDRSNAVADLWQSDAVDGLGLHRAPSAEMVAGMADVHSTIDELTTRISTATPRVRQRVTISFGQRKRRSEDGPSTAGHDEVGAAIVAAVPDLVAWLAECGAGICTPLTASELAEVTRCAFDPSMTDLFDRARVEGQMVSLDWDDAGPAYAWAGTKEYAHEDWLSRTLQVAGPPANQFTERALAALFTPDREAAVRRVTQFFVPFTTEESQSQAAKVSQTARIEASTSTRVSASAHQRIRQAQQTEREITEHGAVMYRTAATVTLTTNSMESLEKAVANVRRSARTGVQLSLRNTYRQTDTAFAMGLGLGLVPWKIATLSEFVRESL</sequence>
<dbReference type="EMBL" id="PPXC01000016">
    <property type="protein sequence ID" value="POH72190.1"/>
    <property type="molecule type" value="Genomic_DNA"/>
</dbReference>
<keyword evidence="1" id="KW-0812">Transmembrane</keyword>